<organism evidence="1 2">
    <name type="scientific">Alkalimonas amylolytica</name>
    <dbReference type="NCBI Taxonomy" id="152573"/>
    <lineage>
        <taxon>Bacteria</taxon>
        <taxon>Pseudomonadati</taxon>
        <taxon>Pseudomonadota</taxon>
        <taxon>Gammaproteobacteria</taxon>
        <taxon>Alkalimonas</taxon>
    </lineage>
</organism>
<proteinExistence type="predicted"/>
<dbReference type="AlphaFoldDB" id="A0A1H4EJ74"/>
<dbReference type="Proteomes" id="UP000198773">
    <property type="component" value="Unassembled WGS sequence"/>
</dbReference>
<accession>A0A1H4EJ74</accession>
<name>A0A1H4EJ74_ALKAM</name>
<reference evidence="1" key="1">
    <citation type="submission" date="2016-10" db="EMBL/GenBank/DDBJ databases">
        <authorList>
            <person name="de Groot N.N."/>
        </authorList>
    </citation>
    <scope>NUCLEOTIDE SEQUENCE [LARGE SCALE GENOMIC DNA]</scope>
    <source>
        <strain evidence="1">CGMCC 1.3430</strain>
    </source>
</reference>
<keyword evidence="2" id="KW-1185">Reference proteome</keyword>
<dbReference type="EMBL" id="FNRM01000007">
    <property type="protein sequence ID" value="SEA84630.1"/>
    <property type="molecule type" value="Genomic_DNA"/>
</dbReference>
<dbReference type="OrthoDB" id="5881728at2"/>
<evidence type="ECO:0000313" key="2">
    <source>
        <dbReference type="Proteomes" id="UP000198773"/>
    </source>
</evidence>
<sequence>MAVYRLKPVENSIEVLDLSLLQFADILGDEDYVLIRSQPRTNESLSARWKHTECKLAPFYQKGQSIPDISYWGSYLVMTKQAYSVFQEPLSREGEFLPLSVSNKPMYIYIPLTFGQEDKTRTVKHFEDGYECGLEQLVFDKTDVSKKWIFKSAMYGFHALFVSEAFKELFEQSGFSGVIFDSDLAGAF</sequence>
<gene>
    <name evidence="1" type="ORF">SAMN04488051_10745</name>
</gene>
<protein>
    <submittedName>
        <fullName evidence="1">Uncharacterized protein</fullName>
    </submittedName>
</protein>
<dbReference type="STRING" id="152573.SAMN04488051_10745"/>
<evidence type="ECO:0000313" key="1">
    <source>
        <dbReference type="EMBL" id="SEA84630.1"/>
    </source>
</evidence>
<dbReference type="RefSeq" id="WP_091343863.1">
    <property type="nucleotide sequence ID" value="NZ_FNRM01000007.1"/>
</dbReference>